<accession>A0A9W9E013</accession>
<comment type="caution">
    <text evidence="2">The sequence shown here is derived from an EMBL/GenBank/DDBJ whole genome shotgun (WGS) entry which is preliminary data.</text>
</comment>
<organism evidence="2 3">
    <name type="scientific">Lentinula lateritia</name>
    <dbReference type="NCBI Taxonomy" id="40482"/>
    <lineage>
        <taxon>Eukaryota</taxon>
        <taxon>Fungi</taxon>
        <taxon>Dikarya</taxon>
        <taxon>Basidiomycota</taxon>
        <taxon>Agaricomycotina</taxon>
        <taxon>Agaricomycetes</taxon>
        <taxon>Agaricomycetidae</taxon>
        <taxon>Agaricales</taxon>
        <taxon>Marasmiineae</taxon>
        <taxon>Omphalotaceae</taxon>
        <taxon>Lentinula</taxon>
    </lineage>
</organism>
<dbReference type="AlphaFoldDB" id="A0A9W9E013"/>
<protein>
    <recommendedName>
        <fullName evidence="1">HTH APSES-type domain-containing protein</fullName>
    </recommendedName>
</protein>
<feature type="non-terminal residue" evidence="2">
    <location>
        <position position="113"/>
    </location>
</feature>
<dbReference type="Proteomes" id="UP001150238">
    <property type="component" value="Unassembled WGS sequence"/>
</dbReference>
<dbReference type="EMBL" id="JANVFS010000003">
    <property type="protein sequence ID" value="KAJ4493505.1"/>
    <property type="molecule type" value="Genomic_DNA"/>
</dbReference>
<dbReference type="InterPro" id="IPR003163">
    <property type="entry name" value="Tscrpt_reg_HTH_APSES-type"/>
</dbReference>
<dbReference type="PROSITE" id="PS51299">
    <property type="entry name" value="HTH_APSES"/>
    <property type="match status" value="1"/>
</dbReference>
<reference evidence="2" key="2">
    <citation type="journal article" date="2023" name="Proc. Natl. Acad. Sci. U.S.A.">
        <title>A global phylogenomic analysis of the shiitake genus Lentinula.</title>
        <authorList>
            <person name="Sierra-Patev S."/>
            <person name="Min B."/>
            <person name="Naranjo-Ortiz M."/>
            <person name="Looney B."/>
            <person name="Konkel Z."/>
            <person name="Slot J.C."/>
            <person name="Sakamoto Y."/>
            <person name="Steenwyk J.L."/>
            <person name="Rokas A."/>
            <person name="Carro J."/>
            <person name="Camarero S."/>
            <person name="Ferreira P."/>
            <person name="Molpeceres G."/>
            <person name="Ruiz-Duenas F.J."/>
            <person name="Serrano A."/>
            <person name="Henrissat B."/>
            <person name="Drula E."/>
            <person name="Hughes K.W."/>
            <person name="Mata J.L."/>
            <person name="Ishikawa N.K."/>
            <person name="Vargas-Isla R."/>
            <person name="Ushijima S."/>
            <person name="Smith C.A."/>
            <person name="Donoghue J."/>
            <person name="Ahrendt S."/>
            <person name="Andreopoulos W."/>
            <person name="He G."/>
            <person name="LaButti K."/>
            <person name="Lipzen A."/>
            <person name="Ng V."/>
            <person name="Riley R."/>
            <person name="Sandor L."/>
            <person name="Barry K."/>
            <person name="Martinez A.T."/>
            <person name="Xiao Y."/>
            <person name="Gibbons J.G."/>
            <person name="Terashima K."/>
            <person name="Grigoriev I.V."/>
            <person name="Hibbett D."/>
        </authorList>
    </citation>
    <scope>NUCLEOTIDE SEQUENCE</scope>
    <source>
        <strain evidence="2">Sp2 HRB7682 ss15</strain>
    </source>
</reference>
<name>A0A9W9E013_9AGAR</name>
<evidence type="ECO:0000313" key="3">
    <source>
        <dbReference type="Proteomes" id="UP001150238"/>
    </source>
</evidence>
<proteinExistence type="predicted"/>
<dbReference type="InterPro" id="IPR036887">
    <property type="entry name" value="HTH_APSES_sf"/>
</dbReference>
<evidence type="ECO:0000313" key="2">
    <source>
        <dbReference type="EMBL" id="KAJ4493505.1"/>
    </source>
</evidence>
<gene>
    <name evidence="2" type="ORF">C8J55DRAFT_412732</name>
</gene>
<reference evidence="2" key="1">
    <citation type="submission" date="2022-08" db="EMBL/GenBank/DDBJ databases">
        <authorList>
            <consortium name="DOE Joint Genome Institute"/>
            <person name="Min B."/>
            <person name="Riley R."/>
            <person name="Sierra-Patev S."/>
            <person name="Naranjo-Ortiz M."/>
            <person name="Looney B."/>
            <person name="Konkel Z."/>
            <person name="Slot J.C."/>
            <person name="Sakamoto Y."/>
            <person name="Steenwyk J.L."/>
            <person name="Rokas A."/>
            <person name="Carro J."/>
            <person name="Camarero S."/>
            <person name="Ferreira P."/>
            <person name="Molpeceres G."/>
            <person name="Ruiz-Duenas F.J."/>
            <person name="Serrano A."/>
            <person name="Henrissat B."/>
            <person name="Drula E."/>
            <person name="Hughes K.W."/>
            <person name="Mata J.L."/>
            <person name="Ishikawa N.K."/>
            <person name="Vargas-Isla R."/>
            <person name="Ushijima S."/>
            <person name="Smith C.A."/>
            <person name="Ahrendt S."/>
            <person name="Andreopoulos W."/>
            <person name="He G."/>
            <person name="Labutti K."/>
            <person name="Lipzen A."/>
            <person name="Ng V."/>
            <person name="Sandor L."/>
            <person name="Barry K."/>
            <person name="Martinez A.T."/>
            <person name="Xiao Y."/>
            <person name="Gibbons J.G."/>
            <person name="Terashima K."/>
            <person name="Hibbett D.S."/>
            <person name="Grigoriev I.V."/>
        </authorList>
    </citation>
    <scope>NUCLEOTIDE SEQUENCE</scope>
    <source>
        <strain evidence="2">Sp2 HRB7682 ss15</strain>
    </source>
</reference>
<evidence type="ECO:0000259" key="1">
    <source>
        <dbReference type="PROSITE" id="PS51299"/>
    </source>
</evidence>
<feature type="domain" description="HTH APSES-type" evidence="1">
    <location>
        <begin position="3"/>
        <end position="113"/>
    </location>
</feature>
<dbReference type="GO" id="GO:0003677">
    <property type="term" value="F:DNA binding"/>
    <property type="evidence" value="ECO:0007669"/>
    <property type="project" value="InterPro"/>
</dbReference>
<dbReference type="Gene3D" id="3.10.260.10">
    <property type="entry name" value="Transcription regulator HTH, APSES-type DNA-binding domain"/>
    <property type="match status" value="1"/>
</dbReference>
<sequence length="113" mass="13393">YQLTQTTYTTKDSTKGYISVFQYCLNGYILMMDCDDSYILWTSMWKDTNSYRLPQVDVMQLLRLRPDLARSVRIVKNGKSQVRGTWLPYQVRFDIIISIATWPFRNQLTPFFG</sequence>
<dbReference type="SUPFAM" id="SSF54616">
    <property type="entry name" value="DNA-binding domain of Mlu1-box binding protein MBP1"/>
    <property type="match status" value="1"/>
</dbReference>
<feature type="non-terminal residue" evidence="2">
    <location>
        <position position="1"/>
    </location>
</feature>